<dbReference type="EMBL" id="CP071250">
    <property type="protein sequence ID" value="UUF07378.1"/>
    <property type="molecule type" value="Genomic_DNA"/>
</dbReference>
<comment type="similarity">
    <text evidence="1">Belongs to the bacterial sugar transferase family.</text>
</comment>
<dbReference type="Proteomes" id="UP001058016">
    <property type="component" value="Chromosome"/>
</dbReference>
<dbReference type="RefSeq" id="WP_055242616.1">
    <property type="nucleotide sequence ID" value="NZ_CP071249.1"/>
</dbReference>
<keyword evidence="2" id="KW-0472">Membrane</keyword>
<keyword evidence="5" id="KW-0808">Transferase</keyword>
<dbReference type="InterPro" id="IPR003362">
    <property type="entry name" value="Bact_transf"/>
</dbReference>
<evidence type="ECO:0000313" key="5">
    <source>
        <dbReference type="EMBL" id="UUF07378.1"/>
    </source>
</evidence>
<gene>
    <name evidence="4" type="ORF">J0J69_00685</name>
    <name evidence="5" type="ORF">J0J70_06975</name>
</gene>
<evidence type="ECO:0000313" key="6">
    <source>
        <dbReference type="Proteomes" id="UP001058016"/>
    </source>
</evidence>
<evidence type="ECO:0000313" key="7">
    <source>
        <dbReference type="Proteomes" id="UP001058072"/>
    </source>
</evidence>
<dbReference type="Pfam" id="PF02397">
    <property type="entry name" value="Bac_transf"/>
    <property type="match status" value="1"/>
</dbReference>
<evidence type="ECO:0000313" key="4">
    <source>
        <dbReference type="EMBL" id="UUF06138.1"/>
    </source>
</evidence>
<accession>A0A9Q9FDK8</accession>
<dbReference type="Proteomes" id="UP001058072">
    <property type="component" value="Chromosome"/>
</dbReference>
<organism evidence="5 7">
    <name type="scientific">Turicibacter bilis</name>
    <dbReference type="NCBI Taxonomy" id="2735723"/>
    <lineage>
        <taxon>Bacteria</taxon>
        <taxon>Bacillati</taxon>
        <taxon>Bacillota</taxon>
        <taxon>Erysipelotrichia</taxon>
        <taxon>Erysipelotrichales</taxon>
        <taxon>Turicibacteraceae</taxon>
        <taxon>Turicibacter</taxon>
    </lineage>
</organism>
<evidence type="ECO:0000256" key="1">
    <source>
        <dbReference type="ARBA" id="ARBA00006464"/>
    </source>
</evidence>
<keyword evidence="2" id="KW-0812">Transmembrane</keyword>
<feature type="transmembrane region" description="Helical" evidence="2">
    <location>
        <begin position="7"/>
        <end position="30"/>
    </location>
</feature>
<dbReference type="PANTHER" id="PTHR30576:SF8">
    <property type="entry name" value="UNDECAPRENYL-PHOSPHATE GALACTOSE PHOSPHOTRANSFERASE"/>
    <property type="match status" value="1"/>
</dbReference>
<sequence length="179" mass="21413">MKRMMDIMISFLMLTVLSPIYLLIGILVFFDLGWPVIYKQRYPGLNQKLFTLYRFKTMNESRDKQGNLLSPEQRLTKLGRFLKSYHLQHLPEFYNVLIGDMSLVGPRPVLIRSIPSRNRRYMKCHSIRPGMTGWSQIHSQQNLTWEEKFILDVYYIEHQSIWFDIKIICKSLILLLIRQ</sequence>
<evidence type="ECO:0000256" key="2">
    <source>
        <dbReference type="SAM" id="Phobius"/>
    </source>
</evidence>
<dbReference type="PANTHER" id="PTHR30576">
    <property type="entry name" value="COLANIC BIOSYNTHESIS UDP-GLUCOSE LIPID CARRIER TRANSFERASE"/>
    <property type="match status" value="1"/>
</dbReference>
<dbReference type="EMBL" id="CP071249">
    <property type="protein sequence ID" value="UUF06138.1"/>
    <property type="molecule type" value="Genomic_DNA"/>
</dbReference>
<dbReference type="GO" id="GO:0016780">
    <property type="term" value="F:phosphotransferase activity, for other substituted phosphate groups"/>
    <property type="evidence" value="ECO:0007669"/>
    <property type="project" value="TreeGrafter"/>
</dbReference>
<dbReference type="AlphaFoldDB" id="A0A9Q9FDK8"/>
<keyword evidence="6" id="KW-1185">Reference proteome</keyword>
<name>A0A9Q9FDK8_9FIRM</name>
<keyword evidence="2" id="KW-1133">Transmembrane helix</keyword>
<reference evidence="5 6" key="1">
    <citation type="submission" date="2021-03" db="EMBL/GenBank/DDBJ databases">
        <title>Comparative Genomics and Metabolomics in the genus Turicibacter.</title>
        <authorList>
            <person name="Maki J."/>
            <person name="Looft T."/>
        </authorList>
    </citation>
    <scope>NUCLEOTIDE SEQUENCE</scope>
    <source>
        <strain evidence="5">ISU324</strain>
        <strain evidence="4 6">MMM721</strain>
    </source>
</reference>
<protein>
    <submittedName>
        <fullName evidence="5">Sugar transferase</fullName>
    </submittedName>
</protein>
<proteinExistence type="inferred from homology"/>
<feature type="domain" description="Bacterial sugar transferase" evidence="3">
    <location>
        <begin position="2"/>
        <end position="174"/>
    </location>
</feature>
<evidence type="ECO:0000259" key="3">
    <source>
        <dbReference type="Pfam" id="PF02397"/>
    </source>
</evidence>